<organism evidence="2 3">
    <name type="scientific">Pedobacter ginsenosidimutans</name>
    <dbReference type="NCBI Taxonomy" id="687842"/>
    <lineage>
        <taxon>Bacteria</taxon>
        <taxon>Pseudomonadati</taxon>
        <taxon>Bacteroidota</taxon>
        <taxon>Sphingobacteriia</taxon>
        <taxon>Sphingobacteriales</taxon>
        <taxon>Sphingobacteriaceae</taxon>
        <taxon>Pedobacter</taxon>
    </lineage>
</organism>
<protein>
    <recommendedName>
        <fullName evidence="1">CARDB domain-containing protein</fullName>
    </recommendedName>
</protein>
<dbReference type="AlphaFoldDB" id="A0A0T5VNM3"/>
<keyword evidence="3" id="KW-1185">Reference proteome</keyword>
<evidence type="ECO:0000313" key="3">
    <source>
        <dbReference type="Proteomes" id="UP000051950"/>
    </source>
</evidence>
<evidence type="ECO:0000313" key="2">
    <source>
        <dbReference type="EMBL" id="KRT15486.1"/>
    </source>
</evidence>
<name>A0A0T5VNM3_9SPHI</name>
<reference evidence="2 3" key="1">
    <citation type="submission" date="2015-11" db="EMBL/GenBank/DDBJ databases">
        <title>Sequence of Pedobacter ginsenosidimutans.</title>
        <authorList>
            <person name="Carson E."/>
            <person name="Keyser V."/>
            <person name="Newman J."/>
            <person name="Miller J."/>
        </authorList>
    </citation>
    <scope>NUCLEOTIDE SEQUENCE [LARGE SCALE GENOMIC DNA]</scope>
    <source>
        <strain evidence="2 3">KACC 14530</strain>
    </source>
</reference>
<dbReference type="Pfam" id="PF07705">
    <property type="entry name" value="CARDB"/>
    <property type="match status" value="1"/>
</dbReference>
<dbReference type="STRING" id="687842.ASU31_14140"/>
<feature type="domain" description="CARDB" evidence="1">
    <location>
        <begin position="16"/>
        <end position="126"/>
    </location>
</feature>
<sequence>MVNINRPVVTRQIALPDLQVSISSIEHDKGNYLINCTLKNTGATNVDLSNVTMQGSIVSDNGQFIQAGGGTKLVDQGSLEPGAEIQFKIGFTPTKKLIKNTAYSYQLKADETNSVAEHNESNNLATAPIIGYTDIMETLTSTLAGPILSTTAFPDLTVEITSISAEEFHHKIYYKVKNIGTAALNVNINGLRLLGSVWCTELRAECLSTDVKVLQPHAVLTPGQEINGYIILEGSRQRSLLKSFQEYMYKIEIDNIKDIHELNENNNTAERKFKAM</sequence>
<dbReference type="InterPro" id="IPR013783">
    <property type="entry name" value="Ig-like_fold"/>
</dbReference>
<dbReference type="EMBL" id="LMZQ01000009">
    <property type="protein sequence ID" value="KRT15486.1"/>
    <property type="molecule type" value="Genomic_DNA"/>
</dbReference>
<dbReference type="Proteomes" id="UP000051950">
    <property type="component" value="Unassembled WGS sequence"/>
</dbReference>
<evidence type="ECO:0000259" key="1">
    <source>
        <dbReference type="Pfam" id="PF07705"/>
    </source>
</evidence>
<dbReference type="InterPro" id="IPR011635">
    <property type="entry name" value="CARDB"/>
</dbReference>
<gene>
    <name evidence="2" type="ORF">ASU31_14140</name>
</gene>
<accession>A0A0T5VNM3</accession>
<proteinExistence type="predicted"/>
<comment type="caution">
    <text evidence="2">The sequence shown here is derived from an EMBL/GenBank/DDBJ whole genome shotgun (WGS) entry which is preliminary data.</text>
</comment>
<dbReference type="Gene3D" id="2.60.40.10">
    <property type="entry name" value="Immunoglobulins"/>
    <property type="match status" value="2"/>
</dbReference>